<dbReference type="RefSeq" id="WP_015447638.1">
    <property type="nucleotide sequence ID" value="NC_020541.1"/>
</dbReference>
<accession>M4NDN9</accession>
<sequence>MALASPCGDVCRFNRKADVCVGCFRTTTEIRQWRKLTDYRRREILADLARRAHKLKGGR</sequence>
<dbReference type="Proteomes" id="UP000011859">
    <property type="component" value="Chromosome"/>
</dbReference>
<protein>
    <submittedName>
        <fullName evidence="1">Putative Fe-S protein</fullName>
    </submittedName>
</protein>
<dbReference type="GeneID" id="300986844"/>
<dbReference type="EMBL" id="CP003470">
    <property type="protein sequence ID" value="AGG88885.1"/>
    <property type="molecule type" value="Genomic_DNA"/>
</dbReference>
<keyword evidence="2" id="KW-1185">Reference proteome</keyword>
<gene>
    <name evidence="1" type="ORF">R2APBS1_1755</name>
</gene>
<evidence type="ECO:0000313" key="1">
    <source>
        <dbReference type="EMBL" id="AGG88885.1"/>
    </source>
</evidence>
<dbReference type="HOGENOM" id="CLU_162538_6_2_6"/>
<proteinExistence type="predicted"/>
<dbReference type="PANTHER" id="PTHR35175:SF2">
    <property type="entry name" value="DUF1289 DOMAIN-CONTAINING PROTEIN"/>
    <property type="match status" value="1"/>
</dbReference>
<dbReference type="Pfam" id="PF06945">
    <property type="entry name" value="DUF1289"/>
    <property type="match status" value="1"/>
</dbReference>
<dbReference type="STRING" id="666685.R2APBS1_1755"/>
<evidence type="ECO:0000313" key="2">
    <source>
        <dbReference type="Proteomes" id="UP000011859"/>
    </source>
</evidence>
<organism evidence="1 2">
    <name type="scientific">Rhodanobacter denitrificans</name>
    <dbReference type="NCBI Taxonomy" id="666685"/>
    <lineage>
        <taxon>Bacteria</taxon>
        <taxon>Pseudomonadati</taxon>
        <taxon>Pseudomonadota</taxon>
        <taxon>Gammaproteobacteria</taxon>
        <taxon>Lysobacterales</taxon>
        <taxon>Rhodanobacteraceae</taxon>
        <taxon>Rhodanobacter</taxon>
    </lineage>
</organism>
<dbReference type="PANTHER" id="PTHR35175">
    <property type="entry name" value="DUF1289 DOMAIN-CONTAINING PROTEIN"/>
    <property type="match status" value="1"/>
</dbReference>
<reference evidence="1 2" key="1">
    <citation type="submission" date="2012-04" db="EMBL/GenBank/DDBJ databases">
        <title>Complete genome of Rhodanobacter sp. 2APBS1.</title>
        <authorList>
            <consortium name="US DOE Joint Genome Institute"/>
            <person name="Huntemann M."/>
            <person name="Wei C.-L."/>
            <person name="Han J."/>
            <person name="Detter J.C."/>
            <person name="Han C."/>
            <person name="Tapia R."/>
            <person name="Munk A.C.C."/>
            <person name="Chen A."/>
            <person name="Krypides N."/>
            <person name="Mavromatis K."/>
            <person name="Markowitz V."/>
            <person name="Szeto E."/>
            <person name="Ivanova N."/>
            <person name="Mikhailova N."/>
            <person name="Ovchinnikova G."/>
            <person name="Pagani I."/>
            <person name="Pati A."/>
            <person name="Goodwin L."/>
            <person name="Peters L."/>
            <person name="Pitluck S."/>
            <person name="Woyke T."/>
            <person name="Prakash O."/>
            <person name="Elkins J."/>
            <person name="Brown S."/>
            <person name="Palumbo A."/>
            <person name="Hemme C."/>
            <person name="Zhou J."/>
            <person name="Watson D."/>
            <person name="Jardine P."/>
            <person name="Kostka J."/>
            <person name="Green S."/>
        </authorList>
    </citation>
    <scope>NUCLEOTIDE SEQUENCE [LARGE SCALE GENOMIC DNA]</scope>
    <source>
        <strain evidence="1 2">2APBS1</strain>
    </source>
</reference>
<dbReference type="AlphaFoldDB" id="M4NDN9"/>
<name>M4NDN9_9GAMM</name>
<dbReference type="eggNOG" id="COG3313">
    <property type="taxonomic scope" value="Bacteria"/>
</dbReference>
<dbReference type="KEGG" id="rhd:R2APBS1_1755"/>
<dbReference type="InterPro" id="IPR010710">
    <property type="entry name" value="DUF1289"/>
</dbReference>
<dbReference type="OrthoDB" id="9811423at2"/>